<dbReference type="Pfam" id="PF06724">
    <property type="entry name" value="DUF1206"/>
    <property type="match status" value="3"/>
</dbReference>
<evidence type="ECO:0000259" key="3">
    <source>
        <dbReference type="Pfam" id="PF06724"/>
    </source>
</evidence>
<feature type="domain" description="DUF1206" evidence="3">
    <location>
        <begin position="94"/>
        <end position="159"/>
    </location>
</feature>
<dbReference type="EMBL" id="JBHSIV010000005">
    <property type="protein sequence ID" value="MFC5061765.1"/>
    <property type="molecule type" value="Genomic_DNA"/>
</dbReference>
<keyword evidence="2" id="KW-0472">Membrane</keyword>
<protein>
    <submittedName>
        <fullName evidence="4">DUF1206 domain-containing protein</fullName>
    </submittedName>
</protein>
<evidence type="ECO:0000256" key="1">
    <source>
        <dbReference type="SAM" id="MobiDB-lite"/>
    </source>
</evidence>
<keyword evidence="5" id="KW-1185">Reference proteome</keyword>
<comment type="caution">
    <text evidence="4">The sequence shown here is derived from an EMBL/GenBank/DDBJ whole genome shotgun (WGS) entry which is preliminary data.</text>
</comment>
<feature type="compositionally biased region" description="Basic and acidic residues" evidence="1">
    <location>
        <begin position="15"/>
        <end position="52"/>
    </location>
</feature>
<sequence length="340" mass="33997">MPADQDTGDAAAADTSREDAASNATERRAARATADAEDRADASGRRAEHADDAGEAFSERAGQAGHRLYGQVVGLGAAGEGEAPVRAVELLGRVGLVGYGLVHVLIGVIAVHVAVAGGGQPDQQGALGSLLGNPVGVAVVVVLVVGLLAFALWQGMAAAAGFRWTSGGVRFRKRVGAGAKTVAVLGVALAGARLLVGSGGSSSASSEAATGGLLALPAGRLLVVAVGVVVLVVAGATAYTGIARNFSDDLDYDRLPDHLRRPVEVLGVAGHVARALAFAVVGVLFGVAALADDATRAGGLDQALTALAAQPYGPLLLLAVALGFVAFGVYTFAEAWCRRI</sequence>
<gene>
    <name evidence="4" type="ORF">ACFPBZ_06085</name>
</gene>
<evidence type="ECO:0000256" key="2">
    <source>
        <dbReference type="SAM" id="Phobius"/>
    </source>
</evidence>
<reference evidence="5" key="1">
    <citation type="journal article" date="2019" name="Int. J. Syst. Evol. Microbiol.">
        <title>The Global Catalogue of Microorganisms (GCM) 10K type strain sequencing project: providing services to taxonomists for standard genome sequencing and annotation.</title>
        <authorList>
            <consortium name="The Broad Institute Genomics Platform"/>
            <consortium name="The Broad Institute Genome Sequencing Center for Infectious Disease"/>
            <person name="Wu L."/>
            <person name="Ma J."/>
        </authorList>
    </citation>
    <scope>NUCLEOTIDE SEQUENCE [LARGE SCALE GENOMIC DNA]</scope>
    <source>
        <strain evidence="5">CGMCC 4.7093</strain>
    </source>
</reference>
<feature type="transmembrane region" description="Helical" evidence="2">
    <location>
        <begin position="221"/>
        <end position="242"/>
    </location>
</feature>
<feature type="transmembrane region" description="Helical" evidence="2">
    <location>
        <begin position="263"/>
        <end position="291"/>
    </location>
</feature>
<feature type="transmembrane region" description="Helical" evidence="2">
    <location>
        <begin position="135"/>
        <end position="162"/>
    </location>
</feature>
<feature type="domain" description="DUF1206" evidence="3">
    <location>
        <begin position="175"/>
        <end position="243"/>
    </location>
</feature>
<organism evidence="4 5">
    <name type="scientific">Actinomycetospora atypica</name>
    <dbReference type="NCBI Taxonomy" id="1290095"/>
    <lineage>
        <taxon>Bacteria</taxon>
        <taxon>Bacillati</taxon>
        <taxon>Actinomycetota</taxon>
        <taxon>Actinomycetes</taxon>
        <taxon>Pseudonocardiales</taxon>
        <taxon>Pseudonocardiaceae</taxon>
        <taxon>Actinomycetospora</taxon>
    </lineage>
</organism>
<accession>A0ABV9YJT8</accession>
<dbReference type="RefSeq" id="WP_378035120.1">
    <property type="nucleotide sequence ID" value="NZ_JBHSIV010000005.1"/>
</dbReference>
<keyword evidence="2" id="KW-0812">Transmembrane</keyword>
<name>A0ABV9YJT8_9PSEU</name>
<feature type="domain" description="DUF1206" evidence="3">
    <location>
        <begin position="269"/>
        <end position="338"/>
    </location>
</feature>
<evidence type="ECO:0000313" key="4">
    <source>
        <dbReference type="EMBL" id="MFC5061765.1"/>
    </source>
</evidence>
<dbReference type="InterPro" id="IPR009597">
    <property type="entry name" value="DUF1206"/>
</dbReference>
<dbReference type="Proteomes" id="UP001595947">
    <property type="component" value="Unassembled WGS sequence"/>
</dbReference>
<feature type="compositionally biased region" description="Low complexity" evidence="1">
    <location>
        <begin position="1"/>
        <end position="14"/>
    </location>
</feature>
<keyword evidence="2" id="KW-1133">Transmembrane helix</keyword>
<feature type="transmembrane region" description="Helical" evidence="2">
    <location>
        <begin position="96"/>
        <end position="115"/>
    </location>
</feature>
<proteinExistence type="predicted"/>
<feature type="transmembrane region" description="Helical" evidence="2">
    <location>
        <begin position="182"/>
        <end position="201"/>
    </location>
</feature>
<evidence type="ECO:0000313" key="5">
    <source>
        <dbReference type="Proteomes" id="UP001595947"/>
    </source>
</evidence>
<feature type="region of interest" description="Disordered" evidence="1">
    <location>
        <begin position="1"/>
        <end position="53"/>
    </location>
</feature>
<feature type="transmembrane region" description="Helical" evidence="2">
    <location>
        <begin position="311"/>
        <end position="333"/>
    </location>
</feature>